<evidence type="ECO:0000256" key="2">
    <source>
        <dbReference type="ARBA" id="ARBA00007193"/>
    </source>
</evidence>
<comment type="similarity">
    <text evidence="2 12">Belongs to the amiloride-sensitive sodium channel (TC 1.A.6) family.</text>
</comment>
<keyword evidence="9 13" id="KW-0472">Membrane</keyword>
<keyword evidence="15" id="KW-1185">Reference proteome</keyword>
<gene>
    <name evidence="14" type="ORF">ODALV1_LOCUS2191</name>
</gene>
<dbReference type="Proteomes" id="UP001642540">
    <property type="component" value="Unassembled WGS sequence"/>
</dbReference>
<evidence type="ECO:0000256" key="11">
    <source>
        <dbReference type="ARBA" id="ARBA00023303"/>
    </source>
</evidence>
<dbReference type="InterPro" id="IPR001873">
    <property type="entry name" value="ENaC"/>
</dbReference>
<sequence>MFYTFDKSSVREIKPIIQQIQKTQPIYQEDDEENLCCWSKGESLAGKFCQDSSLHGLKYIGQSKRHPSERLFWLAAFLISGVGCFITILTLWEKYWESPVVTVFQPVETPVDLIPFPAVTICNVNNVRRSRANQYIE</sequence>
<evidence type="ECO:0000256" key="9">
    <source>
        <dbReference type="ARBA" id="ARBA00023136"/>
    </source>
</evidence>
<keyword evidence="6 13" id="KW-1133">Transmembrane helix</keyword>
<comment type="subcellular location">
    <subcellularLocation>
        <location evidence="1">Membrane</location>
        <topology evidence="1">Multi-pass membrane protein</topology>
    </subcellularLocation>
</comment>
<evidence type="ECO:0000256" key="3">
    <source>
        <dbReference type="ARBA" id="ARBA00022448"/>
    </source>
</evidence>
<organism evidence="14 15">
    <name type="scientific">Orchesella dallaii</name>
    <dbReference type="NCBI Taxonomy" id="48710"/>
    <lineage>
        <taxon>Eukaryota</taxon>
        <taxon>Metazoa</taxon>
        <taxon>Ecdysozoa</taxon>
        <taxon>Arthropoda</taxon>
        <taxon>Hexapoda</taxon>
        <taxon>Collembola</taxon>
        <taxon>Entomobryomorpha</taxon>
        <taxon>Entomobryoidea</taxon>
        <taxon>Orchesellidae</taxon>
        <taxon>Orchesellinae</taxon>
        <taxon>Orchesella</taxon>
    </lineage>
</organism>
<accession>A0ABP1PPE9</accession>
<evidence type="ECO:0000256" key="7">
    <source>
        <dbReference type="ARBA" id="ARBA00023053"/>
    </source>
</evidence>
<evidence type="ECO:0000256" key="5">
    <source>
        <dbReference type="ARBA" id="ARBA00022692"/>
    </source>
</evidence>
<evidence type="ECO:0000256" key="13">
    <source>
        <dbReference type="SAM" id="Phobius"/>
    </source>
</evidence>
<evidence type="ECO:0000256" key="1">
    <source>
        <dbReference type="ARBA" id="ARBA00004141"/>
    </source>
</evidence>
<evidence type="ECO:0000313" key="14">
    <source>
        <dbReference type="EMBL" id="CAL8072487.1"/>
    </source>
</evidence>
<proteinExistence type="inferred from homology"/>
<dbReference type="Pfam" id="PF00858">
    <property type="entry name" value="ASC"/>
    <property type="match status" value="1"/>
</dbReference>
<comment type="caution">
    <text evidence="14">The sequence shown here is derived from an EMBL/GenBank/DDBJ whole genome shotgun (WGS) entry which is preliminary data.</text>
</comment>
<protein>
    <recommendedName>
        <fullName evidence="16">Pickpocket protein 28</fullName>
    </recommendedName>
</protein>
<dbReference type="EMBL" id="CAXLJM020000007">
    <property type="protein sequence ID" value="CAL8072487.1"/>
    <property type="molecule type" value="Genomic_DNA"/>
</dbReference>
<keyword evidence="5 12" id="KW-0812">Transmembrane</keyword>
<dbReference type="PANTHER" id="PTHR11690:SF288">
    <property type="entry name" value="AMILORIDE-SENSITIVE NA+ CHANNEL-RELATED"/>
    <property type="match status" value="1"/>
</dbReference>
<reference evidence="14 15" key="1">
    <citation type="submission" date="2024-08" db="EMBL/GenBank/DDBJ databases">
        <authorList>
            <person name="Cucini C."/>
            <person name="Frati F."/>
        </authorList>
    </citation>
    <scope>NUCLEOTIDE SEQUENCE [LARGE SCALE GENOMIC DNA]</scope>
</reference>
<evidence type="ECO:0000256" key="8">
    <source>
        <dbReference type="ARBA" id="ARBA00023065"/>
    </source>
</evidence>
<feature type="transmembrane region" description="Helical" evidence="13">
    <location>
        <begin position="71"/>
        <end position="92"/>
    </location>
</feature>
<name>A0ABP1PPE9_9HEXA</name>
<keyword evidence="3 12" id="KW-0813">Transport</keyword>
<keyword evidence="4 12" id="KW-0894">Sodium channel</keyword>
<evidence type="ECO:0000256" key="10">
    <source>
        <dbReference type="ARBA" id="ARBA00023201"/>
    </source>
</evidence>
<evidence type="ECO:0000256" key="12">
    <source>
        <dbReference type="RuleBase" id="RU000679"/>
    </source>
</evidence>
<evidence type="ECO:0000256" key="6">
    <source>
        <dbReference type="ARBA" id="ARBA00022989"/>
    </source>
</evidence>
<keyword evidence="10 12" id="KW-0739">Sodium transport</keyword>
<keyword evidence="7" id="KW-0915">Sodium</keyword>
<evidence type="ECO:0000256" key="4">
    <source>
        <dbReference type="ARBA" id="ARBA00022461"/>
    </source>
</evidence>
<dbReference type="PANTHER" id="PTHR11690">
    <property type="entry name" value="AMILORIDE-SENSITIVE SODIUM CHANNEL-RELATED"/>
    <property type="match status" value="1"/>
</dbReference>
<evidence type="ECO:0008006" key="16">
    <source>
        <dbReference type="Google" id="ProtNLM"/>
    </source>
</evidence>
<keyword evidence="8 12" id="KW-0406">Ion transport</keyword>
<keyword evidence="11 12" id="KW-0407">Ion channel</keyword>
<evidence type="ECO:0000313" key="15">
    <source>
        <dbReference type="Proteomes" id="UP001642540"/>
    </source>
</evidence>